<protein>
    <submittedName>
        <fullName evidence="3">Tripartite tricarboxylate transporter permease</fullName>
    </submittedName>
</protein>
<feature type="domain" description="DUF112" evidence="2">
    <location>
        <begin position="21"/>
        <end position="439"/>
    </location>
</feature>
<keyword evidence="1" id="KW-0812">Transmembrane</keyword>
<dbReference type="PANTHER" id="PTHR35342:SF5">
    <property type="entry name" value="TRICARBOXYLIC TRANSPORT PROTEIN"/>
    <property type="match status" value="1"/>
</dbReference>
<feature type="transmembrane region" description="Helical" evidence="1">
    <location>
        <begin position="172"/>
        <end position="192"/>
    </location>
</feature>
<name>A0A933RVZ5_RHOPL</name>
<dbReference type="EMBL" id="JACRJB010000021">
    <property type="protein sequence ID" value="MBI5129388.1"/>
    <property type="molecule type" value="Genomic_DNA"/>
</dbReference>
<organism evidence="3 4">
    <name type="scientific">Rhodopseudomonas palustris</name>
    <dbReference type="NCBI Taxonomy" id="1076"/>
    <lineage>
        <taxon>Bacteria</taxon>
        <taxon>Pseudomonadati</taxon>
        <taxon>Pseudomonadota</taxon>
        <taxon>Alphaproteobacteria</taxon>
        <taxon>Hyphomicrobiales</taxon>
        <taxon>Nitrobacteraceae</taxon>
        <taxon>Rhodopseudomonas</taxon>
    </lineage>
</organism>
<sequence length="503" mass="52466">MFEALEKLGYGISLSLEPSNLLYAAIGSVLGTLVGVLPGLGPVTTIAVLLPLTYHAGSPLGAIIMLASIYYGAMYGGSTTSILLKVPGEAASVITCIDGYQMAKKGRAGPALAIAAIGSFIAGTVAVCALALVGPLFAKFAVTFGPPEYFALALFGLSLSATLSGGSPVRGITMVLVGLLLGLVGIDTITGVERYTFNIMAITDGIDLVPMLMGLFGVAEILHNLEDKSRGSLLSTKIGRLFPSRQDWSESAGPIARGSVIGFFVGLIPGGGAILASLMSYTLEKKLSKTPEQFGHGAIAGVAGPESANNSAATASFIPLLTLGLPGNAVTAVLFAGLLIQNVQPGPLMLVKNPDVFWGVIASMYVGNIMLLVLNLPLVGLWVQLLRVPSWLLSATILLIAIFGTYSLRSNFADVTTLMLFGGIGYLLRKASLDAGPLIMAFILANILDTALRQSMLMGDGSLMIVLQRPLSLIILLVATLILVAQLWSYFGRVRVRPLPSET</sequence>
<keyword evidence="1" id="KW-1133">Transmembrane helix</keyword>
<feature type="transmembrane region" description="Helical" evidence="1">
    <location>
        <begin position="473"/>
        <end position="491"/>
    </location>
</feature>
<feature type="transmembrane region" description="Helical" evidence="1">
    <location>
        <begin position="52"/>
        <end position="73"/>
    </location>
</feature>
<feature type="transmembrane region" description="Helical" evidence="1">
    <location>
        <begin position="435"/>
        <end position="452"/>
    </location>
</feature>
<dbReference type="PANTHER" id="PTHR35342">
    <property type="entry name" value="TRICARBOXYLIC TRANSPORT PROTEIN"/>
    <property type="match status" value="1"/>
</dbReference>
<evidence type="ECO:0000313" key="3">
    <source>
        <dbReference type="EMBL" id="MBI5129388.1"/>
    </source>
</evidence>
<feature type="transmembrane region" description="Helical" evidence="1">
    <location>
        <begin position="21"/>
        <end position="40"/>
    </location>
</feature>
<feature type="transmembrane region" description="Helical" evidence="1">
    <location>
        <begin position="412"/>
        <end position="429"/>
    </location>
</feature>
<gene>
    <name evidence="3" type="ORF">HZA66_08090</name>
</gene>
<evidence type="ECO:0000313" key="4">
    <source>
        <dbReference type="Proteomes" id="UP000782519"/>
    </source>
</evidence>
<feature type="transmembrane region" description="Helical" evidence="1">
    <location>
        <begin position="111"/>
        <end position="137"/>
    </location>
</feature>
<reference evidence="3" key="1">
    <citation type="submission" date="2020-07" db="EMBL/GenBank/DDBJ databases">
        <title>Huge and variable diversity of episymbiotic CPR bacteria and DPANN archaea in groundwater ecosystems.</title>
        <authorList>
            <person name="He C.Y."/>
            <person name="Keren R."/>
            <person name="Whittaker M."/>
            <person name="Farag I.F."/>
            <person name="Doudna J."/>
            <person name="Cate J.H.D."/>
            <person name="Banfield J.F."/>
        </authorList>
    </citation>
    <scope>NUCLEOTIDE SEQUENCE</scope>
    <source>
        <strain evidence="3">NC_groundwater_1818_Pr3_B-0.1um_66_35</strain>
    </source>
</reference>
<proteinExistence type="predicted"/>
<keyword evidence="1" id="KW-0472">Membrane</keyword>
<accession>A0A933RVZ5</accession>
<dbReference type="InterPro" id="IPR002823">
    <property type="entry name" value="DUF112_TM"/>
</dbReference>
<dbReference type="AlphaFoldDB" id="A0A933RVZ5"/>
<feature type="transmembrane region" description="Helical" evidence="1">
    <location>
        <begin position="356"/>
        <end position="382"/>
    </location>
</feature>
<feature type="transmembrane region" description="Helical" evidence="1">
    <location>
        <begin position="149"/>
        <end position="165"/>
    </location>
</feature>
<dbReference type="Proteomes" id="UP000782519">
    <property type="component" value="Unassembled WGS sequence"/>
</dbReference>
<feature type="transmembrane region" description="Helical" evidence="1">
    <location>
        <begin position="260"/>
        <end position="281"/>
    </location>
</feature>
<feature type="transmembrane region" description="Helical" evidence="1">
    <location>
        <begin position="317"/>
        <end position="340"/>
    </location>
</feature>
<evidence type="ECO:0000256" key="1">
    <source>
        <dbReference type="SAM" id="Phobius"/>
    </source>
</evidence>
<comment type="caution">
    <text evidence="3">The sequence shown here is derived from an EMBL/GenBank/DDBJ whole genome shotgun (WGS) entry which is preliminary data.</text>
</comment>
<dbReference type="Pfam" id="PF01970">
    <property type="entry name" value="TctA"/>
    <property type="match status" value="1"/>
</dbReference>
<feature type="transmembrane region" description="Helical" evidence="1">
    <location>
        <begin position="388"/>
        <end position="405"/>
    </location>
</feature>
<evidence type="ECO:0000259" key="2">
    <source>
        <dbReference type="Pfam" id="PF01970"/>
    </source>
</evidence>